<reference evidence="4 5" key="1">
    <citation type="submission" date="2024-06" db="EMBL/GenBank/DDBJ databases">
        <authorList>
            <person name="Kraege A."/>
            <person name="Thomma B."/>
        </authorList>
    </citation>
    <scope>NUCLEOTIDE SEQUENCE [LARGE SCALE GENOMIC DNA]</scope>
</reference>
<protein>
    <submittedName>
        <fullName evidence="4">G12325 protein</fullName>
    </submittedName>
</protein>
<dbReference type="PANTHER" id="PTHR46826">
    <property type="match status" value="1"/>
</dbReference>
<feature type="domain" description="VTT" evidence="3">
    <location>
        <begin position="174"/>
        <end position="292"/>
    </location>
</feature>
<feature type="compositionally biased region" description="Basic residues" evidence="1">
    <location>
        <begin position="71"/>
        <end position="81"/>
    </location>
</feature>
<dbReference type="Proteomes" id="UP001497392">
    <property type="component" value="Unassembled WGS sequence"/>
</dbReference>
<keyword evidence="2" id="KW-0812">Transmembrane</keyword>
<proteinExistence type="predicted"/>
<evidence type="ECO:0000259" key="3">
    <source>
        <dbReference type="Pfam" id="PF09335"/>
    </source>
</evidence>
<comment type="caution">
    <text evidence="4">The sequence shown here is derived from an EMBL/GenBank/DDBJ whole genome shotgun (WGS) entry which is preliminary data.</text>
</comment>
<feature type="transmembrane region" description="Helical" evidence="2">
    <location>
        <begin position="113"/>
        <end position="136"/>
    </location>
</feature>
<feature type="region of interest" description="Disordered" evidence="1">
    <location>
        <begin position="31"/>
        <end position="107"/>
    </location>
</feature>
<accession>A0ABP1GB61</accession>
<dbReference type="InterPro" id="IPR053240">
    <property type="entry name" value="VTT_domain"/>
</dbReference>
<evidence type="ECO:0000256" key="1">
    <source>
        <dbReference type="SAM" id="MobiDB-lite"/>
    </source>
</evidence>
<evidence type="ECO:0000313" key="5">
    <source>
        <dbReference type="Proteomes" id="UP001497392"/>
    </source>
</evidence>
<organism evidence="4 5">
    <name type="scientific">Coccomyxa viridis</name>
    <dbReference type="NCBI Taxonomy" id="1274662"/>
    <lineage>
        <taxon>Eukaryota</taxon>
        <taxon>Viridiplantae</taxon>
        <taxon>Chlorophyta</taxon>
        <taxon>core chlorophytes</taxon>
        <taxon>Trebouxiophyceae</taxon>
        <taxon>Trebouxiophyceae incertae sedis</taxon>
        <taxon>Coccomyxaceae</taxon>
        <taxon>Coccomyxa</taxon>
    </lineage>
</organism>
<dbReference type="PANTHER" id="PTHR46826:SF1">
    <property type="entry name" value="TVP38_TMEM64 FAMILY MEMBRANE PROTEIN YDJX"/>
    <property type="match status" value="1"/>
</dbReference>
<feature type="transmembrane region" description="Helical" evidence="2">
    <location>
        <begin position="164"/>
        <end position="187"/>
    </location>
</feature>
<dbReference type="InterPro" id="IPR032816">
    <property type="entry name" value="VTT_dom"/>
</dbReference>
<dbReference type="EMBL" id="CAXHTA020000019">
    <property type="protein sequence ID" value="CAL5229072.1"/>
    <property type="molecule type" value="Genomic_DNA"/>
</dbReference>
<feature type="transmembrane region" description="Helical" evidence="2">
    <location>
        <begin position="193"/>
        <end position="215"/>
    </location>
</feature>
<evidence type="ECO:0000256" key="2">
    <source>
        <dbReference type="SAM" id="Phobius"/>
    </source>
</evidence>
<gene>
    <name evidence="4" type="primary">g12325</name>
    <name evidence="4" type="ORF">VP750_LOCUS10978</name>
</gene>
<name>A0ABP1GB61_9CHLO</name>
<dbReference type="Pfam" id="PF09335">
    <property type="entry name" value="VTT_dom"/>
    <property type="match status" value="1"/>
</dbReference>
<evidence type="ECO:0000313" key="4">
    <source>
        <dbReference type="EMBL" id="CAL5229072.1"/>
    </source>
</evidence>
<sequence length="344" mass="35842">MGPMAAAHTGSGRMTPSSTCIAGHSSKFCHGSVSGVDPRLSQVRRRANGLLSRGSMRPLAAQKETPTSTKNSRKAQSKGSRHYAGASSNGSGKGASRKQAAESEEDSEEGGKLAAYAAPAAILTGLVVLIGCGVAYKHELKDFIEQFVAELDTWGPVRYPAYGALYTALEVLALPAVPLTMTAGLLFGVGPGAAVVSVSATIAATISFLIARYAARDRIQEIAQKNAKFKAIDKAIGRNSLKIVTLLRLSPLLPLALSNYLYGLTSVDLGSYVLGSWAGMLPGTIAYVAAGSYGRQLLEDGGEGLKLQPWQIALGIAFTVGALGYIGRIAKDALEEEEAEAAAK</sequence>
<keyword evidence="2" id="KW-0472">Membrane</keyword>
<feature type="transmembrane region" description="Helical" evidence="2">
    <location>
        <begin position="269"/>
        <end position="290"/>
    </location>
</feature>
<keyword evidence="5" id="KW-1185">Reference proteome</keyword>
<keyword evidence="2" id="KW-1133">Transmembrane helix</keyword>
<feature type="transmembrane region" description="Helical" evidence="2">
    <location>
        <begin position="310"/>
        <end position="330"/>
    </location>
</feature>